<dbReference type="InterPro" id="IPR006342">
    <property type="entry name" value="FkbM_mtfrase"/>
</dbReference>
<dbReference type="PANTHER" id="PTHR34203">
    <property type="entry name" value="METHYLTRANSFERASE, FKBM FAMILY PROTEIN"/>
    <property type="match status" value="1"/>
</dbReference>
<dbReference type="AlphaFoldDB" id="A0A2A4YC67"/>
<feature type="domain" description="Methyltransferase FkbM" evidence="1">
    <location>
        <begin position="126"/>
        <end position="290"/>
    </location>
</feature>
<name>A0A2A4YC67_UNCAE</name>
<dbReference type="SUPFAM" id="SSF53335">
    <property type="entry name" value="S-adenosyl-L-methionine-dependent methyltransferases"/>
    <property type="match status" value="1"/>
</dbReference>
<dbReference type="Proteomes" id="UP000217838">
    <property type="component" value="Unassembled WGS sequence"/>
</dbReference>
<proteinExistence type="predicted"/>
<dbReference type="Pfam" id="PF05050">
    <property type="entry name" value="Methyltransf_21"/>
    <property type="match status" value="1"/>
</dbReference>
<evidence type="ECO:0000259" key="1">
    <source>
        <dbReference type="Pfam" id="PF05050"/>
    </source>
</evidence>
<dbReference type="Gene3D" id="3.40.50.150">
    <property type="entry name" value="Vaccinia Virus protein VP39"/>
    <property type="match status" value="1"/>
</dbReference>
<dbReference type="InterPro" id="IPR029063">
    <property type="entry name" value="SAM-dependent_MTases_sf"/>
</dbReference>
<sequence>MENKLSAEIAKSKCLYVEQEKEQDSLSSIMDKFADGDLNKYEYILKMYKKYRTFFEVQPMMSPGRISSIKITPNRVIAQLEKRELSFSIDASCRSAIFEILNFGAYESEEMQMITSLMDKNGCFFDIGAHIGWYSINLASEYKQAQFFSFEPVPKTHSLLLENIHHNKLTNIKSFNFGFSDNCRTADFFYSEVGSAIASERDIFDTNSSKKIQCQLNTLDDFVKEQSIHRLDFIKCDVEGAEFLVLKGGKQTICKYLPMIFLELVENWCTKFGYNIETVIHYMSKIGYQMFEIKDGGLFEIKSVDIENVSNFNYLFLHKTNHSEQIERHRLFE</sequence>
<dbReference type="PANTHER" id="PTHR34203:SF15">
    <property type="entry name" value="SLL1173 PROTEIN"/>
    <property type="match status" value="1"/>
</dbReference>
<dbReference type="InterPro" id="IPR052514">
    <property type="entry name" value="SAM-dependent_MTase"/>
</dbReference>
<comment type="caution">
    <text evidence="2">The sequence shown here is derived from an EMBL/GenBank/DDBJ whole genome shotgun (WGS) entry which is preliminary data.</text>
</comment>
<gene>
    <name evidence="2" type="ORF">COB11_07795</name>
</gene>
<dbReference type="EMBL" id="NVUU01000114">
    <property type="protein sequence ID" value="PCI92281.1"/>
    <property type="molecule type" value="Genomic_DNA"/>
</dbReference>
<accession>A0A2A4YC67</accession>
<dbReference type="NCBIfam" id="TIGR01444">
    <property type="entry name" value="fkbM_fam"/>
    <property type="match status" value="1"/>
</dbReference>
<evidence type="ECO:0000313" key="2">
    <source>
        <dbReference type="EMBL" id="PCI92281.1"/>
    </source>
</evidence>
<reference evidence="3" key="1">
    <citation type="submission" date="2017-08" db="EMBL/GenBank/DDBJ databases">
        <title>A dynamic microbial community with high functional redundancy inhabits the cold, oxic subseafloor aquifer.</title>
        <authorList>
            <person name="Tully B.J."/>
            <person name="Wheat C.G."/>
            <person name="Glazer B.T."/>
            <person name="Huber J.A."/>
        </authorList>
    </citation>
    <scope>NUCLEOTIDE SEQUENCE [LARGE SCALE GENOMIC DNA]</scope>
</reference>
<organism evidence="2 3">
    <name type="scientific">Aerophobetes bacterium</name>
    <dbReference type="NCBI Taxonomy" id="2030807"/>
    <lineage>
        <taxon>Bacteria</taxon>
        <taxon>Candidatus Aerophobota</taxon>
    </lineage>
</organism>
<evidence type="ECO:0000313" key="3">
    <source>
        <dbReference type="Proteomes" id="UP000217838"/>
    </source>
</evidence>
<protein>
    <recommendedName>
        <fullName evidence="1">Methyltransferase FkbM domain-containing protein</fullName>
    </recommendedName>
</protein>